<dbReference type="Pfam" id="PF00589">
    <property type="entry name" value="Phage_integrase"/>
    <property type="match status" value="1"/>
</dbReference>
<evidence type="ECO:0000256" key="3">
    <source>
        <dbReference type="ARBA" id="ARBA00023125"/>
    </source>
</evidence>
<gene>
    <name evidence="8" type="ORF">NK662_19970</name>
</gene>
<dbReference type="GO" id="GO:0015074">
    <property type="term" value="P:DNA integration"/>
    <property type="evidence" value="ECO:0007669"/>
    <property type="project" value="UniProtKB-KW"/>
</dbReference>
<dbReference type="SUPFAM" id="SSF56349">
    <property type="entry name" value="DNA breaking-rejoining enzymes"/>
    <property type="match status" value="1"/>
</dbReference>
<reference evidence="8" key="1">
    <citation type="submission" date="2022-07" db="EMBL/GenBank/DDBJ databases">
        <authorList>
            <person name="Li W.-J."/>
            <person name="Deng Q.-Q."/>
        </authorList>
    </citation>
    <scope>NUCLEOTIDE SEQUENCE</scope>
    <source>
        <strain evidence="8">SYSU M60031</strain>
    </source>
</reference>
<dbReference type="GO" id="GO:0003677">
    <property type="term" value="F:DNA binding"/>
    <property type="evidence" value="ECO:0007669"/>
    <property type="project" value="UniProtKB-UniRule"/>
</dbReference>
<dbReference type="PANTHER" id="PTHR30349:SF41">
    <property type="entry name" value="INTEGRASE_RECOMBINASE PROTEIN MJ0367-RELATED"/>
    <property type="match status" value="1"/>
</dbReference>
<dbReference type="Pfam" id="PF02899">
    <property type="entry name" value="Phage_int_SAM_1"/>
    <property type="match status" value="1"/>
</dbReference>
<dbReference type="InterPro" id="IPR010998">
    <property type="entry name" value="Integrase_recombinase_N"/>
</dbReference>
<organism evidence="8 9">
    <name type="scientific">Ectobacillus ponti</name>
    <dbReference type="NCBI Taxonomy" id="2961894"/>
    <lineage>
        <taxon>Bacteria</taxon>
        <taxon>Bacillati</taxon>
        <taxon>Bacillota</taxon>
        <taxon>Bacilli</taxon>
        <taxon>Bacillales</taxon>
        <taxon>Bacillaceae</taxon>
        <taxon>Ectobacillus</taxon>
    </lineage>
</organism>
<dbReference type="Gene3D" id="1.10.150.130">
    <property type="match status" value="1"/>
</dbReference>
<dbReference type="PROSITE" id="PS51900">
    <property type="entry name" value="CB"/>
    <property type="match status" value="1"/>
</dbReference>
<accession>A0AA41X8E2</accession>
<keyword evidence="9" id="KW-1185">Reference proteome</keyword>
<dbReference type="GO" id="GO:0006310">
    <property type="term" value="P:DNA recombination"/>
    <property type="evidence" value="ECO:0007669"/>
    <property type="project" value="UniProtKB-KW"/>
</dbReference>
<evidence type="ECO:0000256" key="2">
    <source>
        <dbReference type="ARBA" id="ARBA00022908"/>
    </source>
</evidence>
<dbReference type="EMBL" id="JANCLT010000014">
    <property type="protein sequence ID" value="MCP8970799.1"/>
    <property type="molecule type" value="Genomic_DNA"/>
</dbReference>
<dbReference type="Proteomes" id="UP001156102">
    <property type="component" value="Unassembled WGS sequence"/>
</dbReference>
<evidence type="ECO:0000256" key="5">
    <source>
        <dbReference type="PROSITE-ProRule" id="PRU01248"/>
    </source>
</evidence>
<evidence type="ECO:0000256" key="4">
    <source>
        <dbReference type="ARBA" id="ARBA00023172"/>
    </source>
</evidence>
<sequence>MLITETIDEFLMYLEVERNYAENTIRAYAYDLMLFEGFLRNSRRSMMEIEEIRPVNIRRFVQEQVREAGASPRTMQRRISCLKALSRFCVRERFIDQDFTVGIEVPKIEQNLPVYMTLEELQKLFRFLESDTRPLALRNELIFKLLATTGMRRQELVDLNWDQLNLDNQTIRIKGKGKKERLLPLHPIVLPLFQTYMETLDEYQKHSSQPVFLSKNKKVMNPRGLHVLFKNILEKAGLPPTRFSLHHLRHTFATLLLQENKENVDLRLLQELLGHENLSSTQVYTHIDFEQKRKAIGTFKI</sequence>
<keyword evidence="4" id="KW-0233">DNA recombination</keyword>
<dbReference type="InterPro" id="IPR004107">
    <property type="entry name" value="Integrase_SAM-like_N"/>
</dbReference>
<evidence type="ECO:0000313" key="8">
    <source>
        <dbReference type="EMBL" id="MCP8970799.1"/>
    </source>
</evidence>
<dbReference type="Gene3D" id="1.10.443.10">
    <property type="entry name" value="Intergrase catalytic core"/>
    <property type="match status" value="1"/>
</dbReference>
<dbReference type="InterPro" id="IPR011010">
    <property type="entry name" value="DNA_brk_join_enz"/>
</dbReference>
<keyword evidence="2" id="KW-0229">DNA integration</keyword>
<dbReference type="InterPro" id="IPR044068">
    <property type="entry name" value="CB"/>
</dbReference>
<dbReference type="InterPro" id="IPR002104">
    <property type="entry name" value="Integrase_catalytic"/>
</dbReference>
<dbReference type="PANTHER" id="PTHR30349">
    <property type="entry name" value="PHAGE INTEGRASE-RELATED"/>
    <property type="match status" value="1"/>
</dbReference>
<evidence type="ECO:0000256" key="1">
    <source>
        <dbReference type="ARBA" id="ARBA00008857"/>
    </source>
</evidence>
<dbReference type="InterPro" id="IPR013762">
    <property type="entry name" value="Integrase-like_cat_sf"/>
</dbReference>
<evidence type="ECO:0000259" key="6">
    <source>
        <dbReference type="PROSITE" id="PS51898"/>
    </source>
</evidence>
<feature type="domain" description="Core-binding (CB)" evidence="7">
    <location>
        <begin position="1"/>
        <end position="90"/>
    </location>
</feature>
<dbReference type="InterPro" id="IPR050090">
    <property type="entry name" value="Tyrosine_recombinase_XerCD"/>
</dbReference>
<comment type="caution">
    <text evidence="8">The sequence shown here is derived from an EMBL/GenBank/DDBJ whole genome shotgun (WGS) entry which is preliminary data.</text>
</comment>
<name>A0AA41X8E2_9BACI</name>
<dbReference type="AlphaFoldDB" id="A0AA41X8E2"/>
<dbReference type="RefSeq" id="WP_254760721.1">
    <property type="nucleotide sequence ID" value="NZ_JANCLT010000014.1"/>
</dbReference>
<keyword evidence="3 5" id="KW-0238">DNA-binding</keyword>
<evidence type="ECO:0000259" key="7">
    <source>
        <dbReference type="PROSITE" id="PS51900"/>
    </source>
</evidence>
<proteinExistence type="inferred from homology"/>
<evidence type="ECO:0000313" key="9">
    <source>
        <dbReference type="Proteomes" id="UP001156102"/>
    </source>
</evidence>
<comment type="similarity">
    <text evidence="1">Belongs to the 'phage' integrase family.</text>
</comment>
<protein>
    <submittedName>
        <fullName evidence="8">Tyrosine-type recombinase/integrase</fullName>
    </submittedName>
</protein>
<feature type="domain" description="Tyr recombinase" evidence="6">
    <location>
        <begin position="111"/>
        <end position="297"/>
    </location>
</feature>
<dbReference type="PROSITE" id="PS51898">
    <property type="entry name" value="TYR_RECOMBINASE"/>
    <property type="match status" value="1"/>
</dbReference>